<evidence type="ECO:0000256" key="8">
    <source>
        <dbReference type="PROSITE-ProRule" id="PRU01360"/>
    </source>
</evidence>
<evidence type="ECO:0000259" key="11">
    <source>
        <dbReference type="Pfam" id="PF00593"/>
    </source>
</evidence>
<protein>
    <submittedName>
        <fullName evidence="13">TonB-dependent receptor</fullName>
    </submittedName>
</protein>
<feature type="domain" description="TonB-dependent receptor plug" evidence="12">
    <location>
        <begin position="80"/>
        <end position="188"/>
    </location>
</feature>
<evidence type="ECO:0000256" key="5">
    <source>
        <dbReference type="ARBA" id="ARBA00023077"/>
    </source>
</evidence>
<comment type="caution">
    <text evidence="13">The sequence shown here is derived from an EMBL/GenBank/DDBJ whole genome shotgun (WGS) entry which is preliminary data.</text>
</comment>
<gene>
    <name evidence="13" type="ORF">ENH88_07805</name>
</gene>
<dbReference type="InterPro" id="IPR036942">
    <property type="entry name" value="Beta-barrel_TonB_sf"/>
</dbReference>
<evidence type="ECO:0000256" key="2">
    <source>
        <dbReference type="ARBA" id="ARBA00022448"/>
    </source>
</evidence>
<proteinExistence type="inferred from homology"/>
<dbReference type="PROSITE" id="PS52016">
    <property type="entry name" value="TONB_DEPENDENT_REC_3"/>
    <property type="match status" value="1"/>
</dbReference>
<evidence type="ECO:0000259" key="12">
    <source>
        <dbReference type="Pfam" id="PF07715"/>
    </source>
</evidence>
<evidence type="ECO:0000256" key="1">
    <source>
        <dbReference type="ARBA" id="ARBA00004571"/>
    </source>
</evidence>
<evidence type="ECO:0000256" key="3">
    <source>
        <dbReference type="ARBA" id="ARBA00022452"/>
    </source>
</evidence>
<dbReference type="InterPro" id="IPR012910">
    <property type="entry name" value="Plug_dom"/>
</dbReference>
<dbReference type="Gene3D" id="2.40.170.20">
    <property type="entry name" value="TonB-dependent receptor, beta-barrel domain"/>
    <property type="match status" value="1"/>
</dbReference>
<dbReference type="EMBL" id="DRGM01000082">
    <property type="protein sequence ID" value="HEA16338.1"/>
    <property type="molecule type" value="Genomic_DNA"/>
</dbReference>
<dbReference type="Pfam" id="PF00593">
    <property type="entry name" value="TonB_dep_Rec_b-barrel"/>
    <property type="match status" value="1"/>
</dbReference>
<keyword evidence="7 8" id="KW-0998">Cell outer membrane</keyword>
<feature type="transmembrane region" description="Helical" evidence="10">
    <location>
        <begin position="20"/>
        <end position="39"/>
    </location>
</feature>
<organism evidence="13">
    <name type="scientific">Pseudoalteromonas prydzensis</name>
    <dbReference type="NCBI Taxonomy" id="182141"/>
    <lineage>
        <taxon>Bacteria</taxon>
        <taxon>Pseudomonadati</taxon>
        <taxon>Pseudomonadota</taxon>
        <taxon>Gammaproteobacteria</taxon>
        <taxon>Alteromonadales</taxon>
        <taxon>Pseudoalteromonadaceae</taxon>
        <taxon>Pseudoalteromonas</taxon>
    </lineage>
</organism>
<feature type="domain" description="TonB-dependent receptor-like beta-barrel" evidence="11">
    <location>
        <begin position="440"/>
        <end position="933"/>
    </location>
</feature>
<accession>A0A7V1CXV2</accession>
<dbReference type="GO" id="GO:0009279">
    <property type="term" value="C:cell outer membrane"/>
    <property type="evidence" value="ECO:0007669"/>
    <property type="project" value="UniProtKB-SubCell"/>
</dbReference>
<keyword evidence="4 8" id="KW-0812">Transmembrane</keyword>
<keyword evidence="6 8" id="KW-0472">Membrane</keyword>
<comment type="subcellular location">
    <subcellularLocation>
        <location evidence="1 8">Cell outer membrane</location>
        <topology evidence="1 8">Multi-pass membrane protein</topology>
    </subcellularLocation>
</comment>
<dbReference type="NCBIfam" id="TIGR01782">
    <property type="entry name" value="TonB-Xanth-Caul"/>
    <property type="match status" value="1"/>
</dbReference>
<evidence type="ECO:0000256" key="7">
    <source>
        <dbReference type="ARBA" id="ARBA00023237"/>
    </source>
</evidence>
<reference evidence="13" key="1">
    <citation type="journal article" date="2020" name="mSystems">
        <title>Genome- and Community-Level Interaction Insights into Carbon Utilization and Element Cycling Functions of Hydrothermarchaeota in Hydrothermal Sediment.</title>
        <authorList>
            <person name="Zhou Z."/>
            <person name="Liu Y."/>
            <person name="Xu W."/>
            <person name="Pan J."/>
            <person name="Luo Z.H."/>
            <person name="Li M."/>
        </authorList>
    </citation>
    <scope>NUCLEOTIDE SEQUENCE [LARGE SCALE GENOMIC DNA]</scope>
    <source>
        <strain evidence="13">HyVt-346</strain>
    </source>
</reference>
<dbReference type="CDD" id="cd01347">
    <property type="entry name" value="ligand_gated_channel"/>
    <property type="match status" value="1"/>
</dbReference>
<keyword evidence="13" id="KW-0675">Receptor</keyword>
<keyword evidence="5 9" id="KW-0798">TonB box</keyword>
<keyword evidence="3 8" id="KW-1134">Transmembrane beta strand</keyword>
<evidence type="ECO:0000313" key="13">
    <source>
        <dbReference type="EMBL" id="HEA16338.1"/>
    </source>
</evidence>
<dbReference type="RefSeq" id="WP_304181389.1">
    <property type="nucleotide sequence ID" value="NZ_DRGM01000082.1"/>
</dbReference>
<comment type="similarity">
    <text evidence="8 9">Belongs to the TonB-dependent receptor family.</text>
</comment>
<dbReference type="AlphaFoldDB" id="A0A7V1CXV2"/>
<dbReference type="Gene3D" id="2.170.130.10">
    <property type="entry name" value="TonB-dependent receptor, plug domain"/>
    <property type="match status" value="1"/>
</dbReference>
<dbReference type="SUPFAM" id="SSF56935">
    <property type="entry name" value="Porins"/>
    <property type="match status" value="1"/>
</dbReference>
<keyword evidence="2 8" id="KW-0813">Transport</keyword>
<dbReference type="PANTHER" id="PTHR40980">
    <property type="entry name" value="PLUG DOMAIN-CONTAINING PROTEIN"/>
    <property type="match status" value="1"/>
</dbReference>
<dbReference type="InterPro" id="IPR039426">
    <property type="entry name" value="TonB-dep_rcpt-like"/>
</dbReference>
<evidence type="ECO:0000256" key="9">
    <source>
        <dbReference type="RuleBase" id="RU003357"/>
    </source>
</evidence>
<dbReference type="InterPro" id="IPR000531">
    <property type="entry name" value="Beta-barrel_TonB"/>
</dbReference>
<evidence type="ECO:0000256" key="6">
    <source>
        <dbReference type="ARBA" id="ARBA00023136"/>
    </source>
</evidence>
<name>A0A7V1CXV2_9GAMM</name>
<dbReference type="PANTHER" id="PTHR40980:SF3">
    <property type="entry name" value="TONB-DEPENDENT RECEPTOR-LIKE BETA-BARREL DOMAIN-CONTAINING PROTEIN"/>
    <property type="match status" value="1"/>
</dbReference>
<dbReference type="Pfam" id="PF07715">
    <property type="entry name" value="Plug"/>
    <property type="match status" value="1"/>
</dbReference>
<dbReference type="InterPro" id="IPR010104">
    <property type="entry name" value="TonB_rcpt_bac"/>
</dbReference>
<sequence length="969" mass="108020">MKNYIEHTHTRLQKKFSRTYISLIVLGAFGGVLPCIVAAQESLPEPAAKELAKDPVDDIEIISVTGLRSSVIASQARKLDSDKIMDGITADDMSALPDNSITETLQRVVGVTIDRYMQQDDPEHFSVEGNGVAVRGLTQVSSQLNGRSTFSATGGRTLSFGDIPPELMSAVMIYKSPTADQIEGGLGGTIDLETRKPFQQDGQKFAFDIAGNYGDLIEETTPSYSALYSNSWDTDLGRIGFLADYAYSELKTRNDSMYLRPFFTRTDIIGNEGQEVYVPRGADWRSMSFDREREGHYLALQWAPRENHEFTFTYFNSQYDMTWDEDAIFVGNDALAIQVEPGASYDSQGVIEKGRLYQPDIGIAMGSDVRVSTQDSRTQDYSLEYKFYNDSVEFKASAQYVKSSSTGFDSTVATEILVPYIDIDLSASLPRISSDDAALTEVGNYTWNFSQDQLYNREGDMLALQADTKFYIEHDIVRAIKVGVRYTDSSSDNADTGYNWSPLAPSWLNLVDGDPVPTSADVNLNTFDNFFGGETVSPSSVYAPVVSYALDYPNSYAKLNDKFVYDEASSWAYWSQRSLTDPQYQNNQSEKTYAAYLMANFSFEDLPYPIDGNLGVRYVRTENSAAGYLTFPQPDFFGASAYSPTQAENSYSHFLPSFNMKVELAESVLLRFAAAQAIARPDYSQMAANQVLSAGYTEEFQEALTMDPTLTAQPENYLLTSNSDQNPYLEPMKSTQFDLSLEWYYSDSNTAYLALFTKDIDGYQAKQEVTESYGAQGYEQYDYKVTRPVNSGSAKLSGAEISINHFFTSLPTPFNGFGVSANYTYIDSSTDTELDTQPVDTDGSSYGKMPYFGISKNAYNVVAMYELDDFHIRLAYNWRSKYLTSIGANGFNGSNAGIDWKLPVYNEAAGFLDASIAYDITQNISVSLEANNLTNEVSRNIMQQNAPGSQYSAYHYSDSRYTLSIRGRF</sequence>
<evidence type="ECO:0000256" key="4">
    <source>
        <dbReference type="ARBA" id="ARBA00022692"/>
    </source>
</evidence>
<keyword evidence="10" id="KW-1133">Transmembrane helix</keyword>
<evidence type="ECO:0000256" key="10">
    <source>
        <dbReference type="SAM" id="Phobius"/>
    </source>
</evidence>
<dbReference type="InterPro" id="IPR037066">
    <property type="entry name" value="Plug_dom_sf"/>
</dbReference>
<dbReference type="Proteomes" id="UP000886188">
    <property type="component" value="Unassembled WGS sequence"/>
</dbReference>